<reference evidence="1 2" key="1">
    <citation type="submission" date="2021-06" db="EMBL/GenBank/DDBJ databases">
        <authorList>
            <person name="Kallberg Y."/>
            <person name="Tangrot J."/>
            <person name="Rosling A."/>
        </authorList>
    </citation>
    <scope>NUCLEOTIDE SEQUENCE [LARGE SCALE GENOMIC DNA]</scope>
    <source>
        <strain evidence="1 2">120-4 pot B 10/14</strain>
    </source>
</reference>
<name>A0ABN7UQU8_GIGMA</name>
<evidence type="ECO:0000313" key="2">
    <source>
        <dbReference type="Proteomes" id="UP000789901"/>
    </source>
</evidence>
<keyword evidence="2" id="KW-1185">Reference proteome</keyword>
<sequence>MVWIIRNYGTDFKILGSFNSQTFAVTHFELLKRNGAPFTKNGNQHL</sequence>
<proteinExistence type="predicted"/>
<organism evidence="1 2">
    <name type="scientific">Gigaspora margarita</name>
    <dbReference type="NCBI Taxonomy" id="4874"/>
    <lineage>
        <taxon>Eukaryota</taxon>
        <taxon>Fungi</taxon>
        <taxon>Fungi incertae sedis</taxon>
        <taxon>Mucoromycota</taxon>
        <taxon>Glomeromycotina</taxon>
        <taxon>Glomeromycetes</taxon>
        <taxon>Diversisporales</taxon>
        <taxon>Gigasporaceae</taxon>
        <taxon>Gigaspora</taxon>
    </lineage>
</organism>
<gene>
    <name evidence="1" type="ORF">GMARGA_LOCUS9578</name>
</gene>
<protein>
    <submittedName>
        <fullName evidence="1">44149_t:CDS:1</fullName>
    </submittedName>
</protein>
<accession>A0ABN7UQU8</accession>
<dbReference type="Proteomes" id="UP000789901">
    <property type="component" value="Unassembled WGS sequence"/>
</dbReference>
<dbReference type="EMBL" id="CAJVQB010005192">
    <property type="protein sequence ID" value="CAG8655296.1"/>
    <property type="molecule type" value="Genomic_DNA"/>
</dbReference>
<comment type="caution">
    <text evidence="1">The sequence shown here is derived from an EMBL/GenBank/DDBJ whole genome shotgun (WGS) entry which is preliminary data.</text>
</comment>
<evidence type="ECO:0000313" key="1">
    <source>
        <dbReference type="EMBL" id="CAG8655296.1"/>
    </source>
</evidence>